<dbReference type="CDD" id="cd01356">
    <property type="entry name" value="AcnX_swivel"/>
    <property type="match status" value="1"/>
</dbReference>
<comment type="function">
    <text evidence="5 7">Component of a hydro-lyase that catalyzes the dehydration of mevalonate 5-phosphate (MVA5P) to form trans-anhydromevalonate 5-phosphate (tAHMP). Involved in the archaeal mevalonate (MVA) pathway, which provides fundamental precursors for isoprenoid biosynthesis, such as isopentenyl diphosphate (IPP) and dimethylallyl diphosphate (DMAPP).</text>
</comment>
<dbReference type="EC" id="4.2.1.182" evidence="7"/>
<evidence type="ECO:0000256" key="1">
    <source>
        <dbReference type="ARBA" id="ARBA00005092"/>
    </source>
</evidence>
<comment type="similarity">
    <text evidence="7">Belongs to the AcnX type II small subunit family.</text>
</comment>
<organism evidence="9">
    <name type="scientific">uncultured euryarchaeote Rifle_16ft_4_minimus_37789</name>
    <dbReference type="NCBI Taxonomy" id="1665195"/>
    <lineage>
        <taxon>Archaea</taxon>
        <taxon>Methanobacteriati</taxon>
        <taxon>Methanobacteriota</taxon>
        <taxon>environmental samples</taxon>
    </lineage>
</organism>
<comment type="catalytic activity">
    <reaction evidence="4">
        <text>(R)-5-phosphomevalonate = (2E)-3-methyl-5-phosphooxypent-2-enoate + H2O</text>
        <dbReference type="Rhea" id="RHEA:78975"/>
        <dbReference type="ChEBI" id="CHEBI:15377"/>
        <dbReference type="ChEBI" id="CHEBI:58146"/>
        <dbReference type="ChEBI" id="CHEBI:229665"/>
        <dbReference type="EC" id="4.2.1.182"/>
    </reaction>
    <physiologicalReaction direction="left-to-right" evidence="4">
        <dbReference type="Rhea" id="RHEA:78976"/>
    </physiologicalReaction>
</comment>
<comment type="subunit">
    <text evidence="6 7">Heterodimer composed of a large subunit (PMDh-L) and a small subunit (PMDh-S).</text>
</comment>
<evidence type="ECO:0000259" key="8">
    <source>
        <dbReference type="PROSITE" id="PS51462"/>
    </source>
</evidence>
<dbReference type="Gene3D" id="3.90.79.10">
    <property type="entry name" value="Nucleoside Triphosphate Pyrophosphohydrolase"/>
    <property type="match status" value="1"/>
</dbReference>
<evidence type="ECO:0000256" key="3">
    <source>
        <dbReference type="ARBA" id="ARBA00023239"/>
    </source>
</evidence>
<dbReference type="Gene3D" id="3.50.30.10">
    <property type="entry name" value="Phosphohistidine domain"/>
    <property type="match status" value="1"/>
</dbReference>
<evidence type="ECO:0000256" key="6">
    <source>
        <dbReference type="ARBA" id="ARBA00046520"/>
    </source>
</evidence>
<dbReference type="HAMAP" id="MF_00078">
    <property type="entry name" value="PMDh_S"/>
    <property type="match status" value="1"/>
</dbReference>
<dbReference type="EMBL" id="KT007004">
    <property type="protein sequence ID" value="AKQ02853.1"/>
    <property type="molecule type" value="Genomic_DNA"/>
</dbReference>
<dbReference type="GO" id="GO:0019287">
    <property type="term" value="P:isopentenyl diphosphate biosynthetic process, mevalonate pathway"/>
    <property type="evidence" value="ECO:0007669"/>
    <property type="project" value="UniProtKB-UniRule"/>
</dbReference>
<feature type="active site" description="Proton acceptor" evidence="7">
    <location>
        <position position="62"/>
    </location>
</feature>
<dbReference type="PANTHER" id="PTHR36577">
    <property type="entry name" value="DUF521 DOMAIN PROTEIN (AFU_ORTHOLOGUE AFUA_6G00490)"/>
    <property type="match status" value="1"/>
</dbReference>
<dbReference type="AlphaFoldDB" id="A0A0H4T574"/>
<feature type="domain" description="Nudix hydrolase" evidence="8">
    <location>
        <begin position="132"/>
        <end position="260"/>
    </location>
</feature>
<protein>
    <recommendedName>
        <fullName evidence="7">Phosphomevalonate dehydratase small subunit</fullName>
        <shortName evidence="7">PMDh small subunit</shortName>
        <shortName evidence="7">PMDh-S</shortName>
        <ecNumber evidence="7">4.2.1.182</ecNumber>
    </recommendedName>
</protein>
<dbReference type="GO" id="GO:0016836">
    <property type="term" value="F:hydro-lyase activity"/>
    <property type="evidence" value="ECO:0007669"/>
    <property type="project" value="UniProtKB-UniRule"/>
</dbReference>
<keyword evidence="2 7" id="KW-0414">Isoprene biosynthesis</keyword>
<reference evidence="9" key="1">
    <citation type="journal article" date="2015" name="ISME J.">
        <title>Aquifer environment selects for microbial species cohorts in sediment and groundwater.</title>
        <authorList>
            <person name="Hug L.A."/>
            <person name="Thomas B.C."/>
            <person name="Brown C.T."/>
            <person name="Frischkorn K.R."/>
            <person name="Williams K.H."/>
            <person name="Tringe S.G."/>
            <person name="Banfield J.F."/>
        </authorList>
    </citation>
    <scope>NUCLEOTIDE SEQUENCE</scope>
</reference>
<accession>A0A0H4T574</accession>
<comment type="pathway">
    <text evidence="1 7">Isoprenoid biosynthesis; isopentenyl diphosphate biosynthesis via mevalonate pathway.</text>
</comment>
<evidence type="ECO:0000256" key="4">
    <source>
        <dbReference type="ARBA" id="ARBA00045120"/>
    </source>
</evidence>
<dbReference type="InterPro" id="IPR020794">
    <property type="entry name" value="PMDh_S"/>
</dbReference>
<keyword evidence="3 7" id="KW-0456">Lyase</keyword>
<dbReference type="Pfam" id="PF00293">
    <property type="entry name" value="NUDIX"/>
    <property type="match status" value="1"/>
</dbReference>
<dbReference type="InterPro" id="IPR015797">
    <property type="entry name" value="NUDIX_hydrolase-like_dom_sf"/>
</dbReference>
<dbReference type="InterPro" id="IPR002840">
    <property type="entry name" value="PMDh-S-like_dom"/>
</dbReference>
<evidence type="ECO:0000256" key="5">
    <source>
        <dbReference type="ARBA" id="ARBA00045299"/>
    </source>
</evidence>
<evidence type="ECO:0000256" key="2">
    <source>
        <dbReference type="ARBA" id="ARBA00023229"/>
    </source>
</evidence>
<dbReference type="InterPro" id="IPR000086">
    <property type="entry name" value="NUDIX_hydrolase_dom"/>
</dbReference>
<dbReference type="PROSITE" id="PS51462">
    <property type="entry name" value="NUDIX"/>
    <property type="match status" value="1"/>
</dbReference>
<dbReference type="SUPFAM" id="SSF55811">
    <property type="entry name" value="Nudix"/>
    <property type="match status" value="1"/>
</dbReference>
<evidence type="ECO:0000256" key="7">
    <source>
        <dbReference type="HAMAP-Rule" id="MF_00078"/>
    </source>
</evidence>
<dbReference type="Pfam" id="PF01989">
    <property type="entry name" value="AcnX_swivel_put"/>
    <property type="match status" value="1"/>
</dbReference>
<proteinExistence type="inferred from homology"/>
<evidence type="ECO:0000313" key="9">
    <source>
        <dbReference type="EMBL" id="AKQ02853.1"/>
    </source>
</evidence>
<dbReference type="PANTHER" id="PTHR36577:SF3">
    <property type="entry name" value="DUF521 DOMAIN PROTEIN (AFU_ORTHOLOGUE AFUA_6G00490)"/>
    <property type="match status" value="1"/>
</dbReference>
<dbReference type="SUPFAM" id="SSF52016">
    <property type="entry name" value="LeuD/IlvD-like"/>
    <property type="match status" value="1"/>
</dbReference>
<name>A0A0H4T574_9EURY</name>
<sequence>MRLVGRTVVAGLAEGPVLASDRPLSLLGGVDNETGEVRDPESPLRGERLGGRVLVVPHGKGSTVGSYVLYALRKRNAAPRAILVSKADTILAVGAVLAEVPMVDRIPVDVLRTGDRVVVDAAAAIVDAPDLVERDVVTSFLEREGRILVVRRSEQVGSFRGKWSGVSGFLEGVDAEAHARREIEEETGLTDVRLLAAGPVVRSRGPDNTVYAIRPHRFASRAGGVRLDWENVEYRWVVPAELAGLDAVPKLRAAYEATLG</sequence>